<keyword evidence="7" id="KW-1185">Reference proteome</keyword>
<dbReference type="RefSeq" id="WP_386676700.1">
    <property type="nucleotide sequence ID" value="NZ_JBHLTG010000015.1"/>
</dbReference>
<dbReference type="PANTHER" id="PTHR10173:SF57">
    <property type="entry name" value="PEPTIDE-METHIONINE (R)-S-OXIDE REDUCTASE"/>
    <property type="match status" value="1"/>
</dbReference>
<dbReference type="InterPro" id="IPR011057">
    <property type="entry name" value="Mss4-like_sf"/>
</dbReference>
<evidence type="ECO:0000256" key="2">
    <source>
        <dbReference type="ARBA" id="ARBA00023002"/>
    </source>
</evidence>
<name>A0ABV6S006_9GAMM</name>
<dbReference type="Pfam" id="PF01641">
    <property type="entry name" value="SelR"/>
    <property type="match status" value="1"/>
</dbReference>
<dbReference type="Gene3D" id="2.170.150.20">
    <property type="entry name" value="Peptide methionine sulfoxide reductase"/>
    <property type="match status" value="1"/>
</dbReference>
<dbReference type="PANTHER" id="PTHR10173">
    <property type="entry name" value="METHIONINE SULFOXIDE REDUCTASE"/>
    <property type="match status" value="1"/>
</dbReference>
<evidence type="ECO:0000256" key="4">
    <source>
        <dbReference type="SAM" id="SignalP"/>
    </source>
</evidence>
<evidence type="ECO:0000313" key="6">
    <source>
        <dbReference type="EMBL" id="MFC0682566.1"/>
    </source>
</evidence>
<evidence type="ECO:0000259" key="5">
    <source>
        <dbReference type="PROSITE" id="PS51790"/>
    </source>
</evidence>
<feature type="signal peptide" evidence="4">
    <location>
        <begin position="1"/>
        <end position="25"/>
    </location>
</feature>
<feature type="chain" id="PRO_5045179821" description="peptide-methionine (R)-S-oxide reductase" evidence="4">
    <location>
        <begin position="26"/>
        <end position="176"/>
    </location>
</feature>
<comment type="catalytic activity">
    <reaction evidence="3">
        <text>L-methionyl-[protein] + [thioredoxin]-disulfide + H2O = L-methionyl-(R)-S-oxide-[protein] + [thioredoxin]-dithiol</text>
        <dbReference type="Rhea" id="RHEA:24164"/>
        <dbReference type="Rhea" id="RHEA-COMP:10698"/>
        <dbReference type="Rhea" id="RHEA-COMP:10700"/>
        <dbReference type="Rhea" id="RHEA-COMP:12313"/>
        <dbReference type="Rhea" id="RHEA-COMP:12314"/>
        <dbReference type="ChEBI" id="CHEBI:15377"/>
        <dbReference type="ChEBI" id="CHEBI:16044"/>
        <dbReference type="ChEBI" id="CHEBI:29950"/>
        <dbReference type="ChEBI" id="CHEBI:45764"/>
        <dbReference type="ChEBI" id="CHEBI:50058"/>
        <dbReference type="EC" id="1.8.4.12"/>
    </reaction>
</comment>
<dbReference type="GO" id="GO:0033743">
    <property type="term" value="F:peptide-methionine (R)-S-oxide reductase activity"/>
    <property type="evidence" value="ECO:0007669"/>
    <property type="project" value="UniProtKB-EC"/>
</dbReference>
<dbReference type="NCBIfam" id="TIGR00357">
    <property type="entry name" value="peptide-methionine (R)-S-oxide reductase MsrB"/>
    <property type="match status" value="1"/>
</dbReference>
<feature type="domain" description="MsrB" evidence="5">
    <location>
        <begin position="46"/>
        <end position="167"/>
    </location>
</feature>
<organism evidence="6 7">
    <name type="scientific">Lysobacter korlensis</name>
    <dbReference type="NCBI Taxonomy" id="553636"/>
    <lineage>
        <taxon>Bacteria</taxon>
        <taxon>Pseudomonadati</taxon>
        <taxon>Pseudomonadota</taxon>
        <taxon>Gammaproteobacteria</taxon>
        <taxon>Lysobacterales</taxon>
        <taxon>Lysobacteraceae</taxon>
        <taxon>Lysobacter</taxon>
    </lineage>
</organism>
<dbReference type="EMBL" id="JBHLTG010000015">
    <property type="protein sequence ID" value="MFC0682566.1"/>
    <property type="molecule type" value="Genomic_DNA"/>
</dbReference>
<proteinExistence type="predicted"/>
<dbReference type="SUPFAM" id="SSF51316">
    <property type="entry name" value="Mss4-like"/>
    <property type="match status" value="1"/>
</dbReference>
<gene>
    <name evidence="6" type="primary">msrB</name>
    <name evidence="6" type="ORF">ACFFGH_32450</name>
</gene>
<reference evidence="6 7" key="1">
    <citation type="submission" date="2024-09" db="EMBL/GenBank/DDBJ databases">
        <authorList>
            <person name="Sun Q."/>
            <person name="Mori K."/>
        </authorList>
    </citation>
    <scope>NUCLEOTIDE SEQUENCE [LARGE SCALE GENOMIC DNA]</scope>
    <source>
        <strain evidence="6 7">KCTC 23076</strain>
    </source>
</reference>
<keyword evidence="2 6" id="KW-0560">Oxidoreductase</keyword>
<accession>A0ABV6S006</accession>
<comment type="caution">
    <text evidence="6">The sequence shown here is derived from an EMBL/GenBank/DDBJ whole genome shotgun (WGS) entry which is preliminary data.</text>
</comment>
<evidence type="ECO:0000313" key="7">
    <source>
        <dbReference type="Proteomes" id="UP001589896"/>
    </source>
</evidence>
<dbReference type="PROSITE" id="PS51790">
    <property type="entry name" value="MSRB"/>
    <property type="match status" value="1"/>
</dbReference>
<dbReference type="EC" id="1.8.4.12" evidence="1"/>
<dbReference type="InterPro" id="IPR028427">
    <property type="entry name" value="Met_Sox_Rdtase_MsrB"/>
</dbReference>
<protein>
    <recommendedName>
        <fullName evidence="1">peptide-methionine (R)-S-oxide reductase</fullName>
        <ecNumber evidence="1">1.8.4.12</ecNumber>
    </recommendedName>
</protein>
<dbReference type="Proteomes" id="UP001589896">
    <property type="component" value="Unassembled WGS sequence"/>
</dbReference>
<evidence type="ECO:0000256" key="3">
    <source>
        <dbReference type="ARBA" id="ARBA00048488"/>
    </source>
</evidence>
<keyword evidence="4" id="KW-0732">Signal</keyword>
<dbReference type="PROSITE" id="PS51257">
    <property type="entry name" value="PROKAR_LIPOPROTEIN"/>
    <property type="match status" value="1"/>
</dbReference>
<sequence>MNRRHVLQGLASVAALSLFSGCSRAVDPVTTAGAAGPAVVSLDHPDSFWRSKVSPAAFEVLFEDGTELAGSSPLDKEWREGTFICAACYLPLFLSEFKFDSGTGWPSFTQPIAGHMGISTDYKLILPRTEYHCARCGGHQGHIFEDGPPPRRERWCNNGVALNFVPQGEPLPALRG</sequence>
<evidence type="ECO:0000256" key="1">
    <source>
        <dbReference type="ARBA" id="ARBA00012499"/>
    </source>
</evidence>
<dbReference type="InterPro" id="IPR002579">
    <property type="entry name" value="Met_Sox_Rdtase_MsrB_dom"/>
</dbReference>